<dbReference type="GO" id="GO:0005737">
    <property type="term" value="C:cytoplasm"/>
    <property type="evidence" value="ECO:0007669"/>
    <property type="project" value="TreeGrafter"/>
</dbReference>
<dbReference type="PANTHER" id="PTHR12674">
    <property type="entry name" value="PREFOLDIN SUBUNIT 5"/>
    <property type="match status" value="1"/>
</dbReference>
<accession>A0A8T0EAJ5</accession>
<gene>
    <name evidence="2" type="ORF">HNY73_021190</name>
</gene>
<reference evidence="2" key="1">
    <citation type="journal article" date="2020" name="bioRxiv">
        <title>Chromosome-level reference genome of the European wasp spider Argiope bruennichi: a resource for studies on range expansion and evolutionary adaptation.</title>
        <authorList>
            <person name="Sheffer M.M."/>
            <person name="Hoppe A."/>
            <person name="Krehenwinkel H."/>
            <person name="Uhl G."/>
            <person name="Kuss A.W."/>
            <person name="Jensen L."/>
            <person name="Jensen C."/>
            <person name="Gillespie R.G."/>
            <person name="Hoff K.J."/>
            <person name="Prost S."/>
        </authorList>
    </citation>
    <scope>NUCLEOTIDE SEQUENCE</scope>
</reference>
<dbReference type="PANTHER" id="PTHR12674:SF2">
    <property type="entry name" value="PREFOLDIN SUBUNIT 5"/>
    <property type="match status" value="1"/>
</dbReference>
<evidence type="ECO:0000313" key="2">
    <source>
        <dbReference type="EMBL" id="KAF8768360.1"/>
    </source>
</evidence>
<evidence type="ECO:0000313" key="3">
    <source>
        <dbReference type="Proteomes" id="UP000807504"/>
    </source>
</evidence>
<dbReference type="GO" id="GO:0016272">
    <property type="term" value="C:prefoldin complex"/>
    <property type="evidence" value="ECO:0007669"/>
    <property type="project" value="InterPro"/>
</dbReference>
<dbReference type="GO" id="GO:1990113">
    <property type="term" value="P:RNA polymerase I assembly"/>
    <property type="evidence" value="ECO:0007669"/>
    <property type="project" value="TreeGrafter"/>
</dbReference>
<comment type="similarity">
    <text evidence="1">Belongs to the prefoldin subunit alpha family.</text>
</comment>
<dbReference type="InterPro" id="IPR004127">
    <property type="entry name" value="Prefoldin_subunit_alpha"/>
</dbReference>
<dbReference type="InterPro" id="IPR011599">
    <property type="entry name" value="PFD_alpha_archaea"/>
</dbReference>
<protein>
    <submittedName>
        <fullName evidence="2">Putative prefoldin subunit 5 like protein</fullName>
    </submittedName>
</protein>
<dbReference type="NCBIfam" id="TIGR00293">
    <property type="entry name" value="prefoldin subunit alpha"/>
    <property type="match status" value="1"/>
</dbReference>
<dbReference type="Pfam" id="PF02996">
    <property type="entry name" value="Prefoldin"/>
    <property type="match status" value="1"/>
</dbReference>
<proteinExistence type="inferred from homology"/>
<comment type="caution">
    <text evidence="2">The sequence shown here is derived from an EMBL/GenBank/DDBJ whole genome shotgun (WGS) entry which is preliminary data.</text>
</comment>
<organism evidence="2 3">
    <name type="scientific">Argiope bruennichi</name>
    <name type="common">Wasp spider</name>
    <name type="synonym">Aranea bruennichi</name>
    <dbReference type="NCBI Taxonomy" id="94029"/>
    <lineage>
        <taxon>Eukaryota</taxon>
        <taxon>Metazoa</taxon>
        <taxon>Ecdysozoa</taxon>
        <taxon>Arthropoda</taxon>
        <taxon>Chelicerata</taxon>
        <taxon>Arachnida</taxon>
        <taxon>Araneae</taxon>
        <taxon>Araneomorphae</taxon>
        <taxon>Entelegynae</taxon>
        <taxon>Araneoidea</taxon>
        <taxon>Araneidae</taxon>
        <taxon>Argiope</taxon>
    </lineage>
</organism>
<dbReference type="EMBL" id="JABXBU010002230">
    <property type="protein sequence ID" value="KAF8768360.1"/>
    <property type="molecule type" value="Genomic_DNA"/>
</dbReference>
<keyword evidence="3" id="KW-1185">Reference proteome</keyword>
<reference evidence="2" key="2">
    <citation type="submission" date="2020-06" db="EMBL/GenBank/DDBJ databases">
        <authorList>
            <person name="Sheffer M."/>
        </authorList>
    </citation>
    <scope>NUCLEOTIDE SEQUENCE</scope>
</reference>
<dbReference type="GO" id="GO:0006457">
    <property type="term" value="P:protein folding"/>
    <property type="evidence" value="ECO:0007669"/>
    <property type="project" value="InterPro"/>
</dbReference>
<dbReference type="GO" id="GO:1990114">
    <property type="term" value="P:RNA polymerase II core complex assembly"/>
    <property type="evidence" value="ECO:0007669"/>
    <property type="project" value="TreeGrafter"/>
</dbReference>
<dbReference type="GO" id="GO:0051082">
    <property type="term" value="F:unfolded protein binding"/>
    <property type="evidence" value="ECO:0007669"/>
    <property type="project" value="InterPro"/>
</dbReference>
<name>A0A8T0EAJ5_ARGBR</name>
<dbReference type="CDD" id="cd23157">
    <property type="entry name" value="Prefoldin_5"/>
    <property type="match status" value="1"/>
</dbReference>
<dbReference type="OMA" id="CNLMYQL"/>
<dbReference type="OrthoDB" id="10267474at2759"/>
<dbReference type="SUPFAM" id="SSF46579">
    <property type="entry name" value="Prefoldin"/>
    <property type="match status" value="1"/>
</dbReference>
<evidence type="ECO:0000256" key="1">
    <source>
        <dbReference type="ARBA" id="ARBA00010048"/>
    </source>
</evidence>
<dbReference type="AlphaFoldDB" id="A0A8T0EAJ5"/>
<dbReference type="Proteomes" id="UP000807504">
    <property type="component" value="Unassembled WGS sequence"/>
</dbReference>
<dbReference type="GO" id="GO:1990115">
    <property type="term" value="P:RNA polymerase III assembly"/>
    <property type="evidence" value="ECO:0007669"/>
    <property type="project" value="TreeGrafter"/>
</dbReference>
<dbReference type="Gene3D" id="1.10.287.370">
    <property type="match status" value="1"/>
</dbReference>
<dbReference type="InterPro" id="IPR009053">
    <property type="entry name" value="Prefoldin"/>
</dbReference>
<sequence>MTATNLDVTQPSFQENIEDTKAMSLLQILRQKEETEAEVESLCNLMYQLNKAHLQYESTVEILHKLNSTKDGMPAVIPLTNSMYVQGDLCNINKIILTLGSEYQMEVDKETAISHFIRKIQRVRGKIGTTQKILAAKILEREQLKKAAAEKYYEENKKNEMEPFPALLTG</sequence>